<feature type="domain" description="ASCH" evidence="1">
    <location>
        <begin position="11"/>
        <end position="111"/>
    </location>
</feature>
<evidence type="ECO:0000313" key="2">
    <source>
        <dbReference type="EMBL" id="XFO74544.1"/>
    </source>
</evidence>
<accession>A0ABZ3J819</accession>
<dbReference type="Pfam" id="PF04266">
    <property type="entry name" value="ASCH"/>
    <property type="match status" value="1"/>
</dbReference>
<proteinExistence type="predicted"/>
<dbReference type="EMBL" id="CP155571">
    <property type="protein sequence ID" value="XFO74544.1"/>
    <property type="molecule type" value="Genomic_DNA"/>
</dbReference>
<dbReference type="RefSeq" id="WP_093798075.1">
    <property type="nucleotide sequence ID" value="NZ_CP155571.1"/>
</dbReference>
<reference evidence="2" key="1">
    <citation type="submission" date="2024-05" db="EMBL/GenBank/DDBJ databases">
        <title>Isolation and characterization of Sporomusa carbonis sp. nov., a carboxydotrophic hydrogenogen in the genus of Sporomusa isolated from a charcoal burning pile.</title>
        <authorList>
            <person name="Boeer T."/>
            <person name="Rosenbaum F."/>
            <person name="Eysell L."/>
            <person name="Mueller V."/>
            <person name="Daniel R."/>
            <person name="Poehlein A."/>
        </authorList>
    </citation>
    <scope>NUCLEOTIDE SEQUENCE [LARGE SCALE GENOMIC DNA]</scope>
    <source>
        <strain evidence="2">DSM 3132</strain>
    </source>
</reference>
<sequence length="115" mass="13612">MFALNFISEHNEQLLLSRKKTTTIRPGDIRDIYPENSIVWVTFGKRYGQKKKLYTAVIDRVLTKKYSDLTTNELKHQNPEINTVEELIQIFEDIYEKQIHIDDTVTVIHFSEIIE</sequence>
<gene>
    <name evidence="2" type="ORF">SPACI_046540</name>
</gene>
<evidence type="ECO:0000313" key="3">
    <source>
        <dbReference type="Proteomes" id="UP000216052"/>
    </source>
</evidence>
<dbReference type="InterPro" id="IPR015947">
    <property type="entry name" value="PUA-like_sf"/>
</dbReference>
<protein>
    <recommendedName>
        <fullName evidence="1">ASCH domain-containing protein</fullName>
    </recommendedName>
</protein>
<evidence type="ECO:0000259" key="1">
    <source>
        <dbReference type="Pfam" id="PF04266"/>
    </source>
</evidence>
<dbReference type="InterPro" id="IPR007374">
    <property type="entry name" value="ASCH_domain"/>
</dbReference>
<keyword evidence="3" id="KW-1185">Reference proteome</keyword>
<name>A0ABZ3J819_SPOA4</name>
<dbReference type="Gene3D" id="2.30.130.30">
    <property type="entry name" value="Hypothetical protein"/>
    <property type="match status" value="1"/>
</dbReference>
<organism evidence="2 3">
    <name type="scientific">Sporomusa acidovorans (strain ATCC 49682 / DSM 3132 / Mol)</name>
    <dbReference type="NCBI Taxonomy" id="1123286"/>
    <lineage>
        <taxon>Bacteria</taxon>
        <taxon>Bacillati</taxon>
        <taxon>Bacillota</taxon>
        <taxon>Negativicutes</taxon>
        <taxon>Selenomonadales</taxon>
        <taxon>Sporomusaceae</taxon>
        <taxon>Sporomusa</taxon>
    </lineage>
</organism>
<dbReference type="SUPFAM" id="SSF88697">
    <property type="entry name" value="PUA domain-like"/>
    <property type="match status" value="1"/>
</dbReference>
<dbReference type="Proteomes" id="UP000216052">
    <property type="component" value="Chromosome"/>
</dbReference>